<gene>
    <name evidence="4" type="ORF">METZ01_LOCUS357638</name>
</gene>
<dbReference type="SUPFAM" id="SSF52200">
    <property type="entry name" value="Toll/Interleukin receptor TIR domain"/>
    <property type="match status" value="1"/>
</dbReference>
<feature type="region of interest" description="Disordered" evidence="1">
    <location>
        <begin position="196"/>
        <end position="222"/>
    </location>
</feature>
<dbReference type="Gene3D" id="3.40.50.10140">
    <property type="entry name" value="Toll/interleukin-1 receptor homology (TIR) domain"/>
    <property type="match status" value="1"/>
</dbReference>
<dbReference type="Pfam" id="PF13676">
    <property type="entry name" value="TIR_2"/>
    <property type="match status" value="1"/>
</dbReference>
<dbReference type="PANTHER" id="PTHR47508:SF1">
    <property type="entry name" value="NON-SPECIFIC SERINE_THREONINE PROTEIN KINASE"/>
    <property type="match status" value="1"/>
</dbReference>
<dbReference type="SMART" id="SM00255">
    <property type="entry name" value="TIR"/>
    <property type="match status" value="1"/>
</dbReference>
<accession>A0A382S4D0</accession>
<protein>
    <recommendedName>
        <fullName evidence="3">TIR domain-containing protein</fullName>
    </recommendedName>
</protein>
<dbReference type="PROSITE" id="PS50104">
    <property type="entry name" value="TIR"/>
    <property type="match status" value="1"/>
</dbReference>
<proteinExistence type="predicted"/>
<dbReference type="PANTHER" id="PTHR47508">
    <property type="entry name" value="SAM DOMAIN-CONTAINING PROTEIN-RELATED"/>
    <property type="match status" value="1"/>
</dbReference>
<evidence type="ECO:0000256" key="1">
    <source>
        <dbReference type="SAM" id="MobiDB-lite"/>
    </source>
</evidence>
<feature type="domain" description="TIR" evidence="3">
    <location>
        <begin position="1"/>
        <end position="132"/>
    </location>
</feature>
<dbReference type="InterPro" id="IPR035897">
    <property type="entry name" value="Toll_tir_struct_dom_sf"/>
</dbReference>
<evidence type="ECO:0000259" key="3">
    <source>
        <dbReference type="PROSITE" id="PS50104"/>
    </source>
</evidence>
<organism evidence="4">
    <name type="scientific">marine metagenome</name>
    <dbReference type="NCBI Taxonomy" id="408172"/>
    <lineage>
        <taxon>unclassified sequences</taxon>
        <taxon>metagenomes</taxon>
        <taxon>ecological metagenomes</taxon>
    </lineage>
</organism>
<feature type="non-terminal residue" evidence="4">
    <location>
        <position position="222"/>
    </location>
</feature>
<dbReference type="EMBL" id="UINC01126357">
    <property type="protein sequence ID" value="SVD04784.1"/>
    <property type="molecule type" value="Genomic_DNA"/>
</dbReference>
<dbReference type="InterPro" id="IPR000157">
    <property type="entry name" value="TIR_dom"/>
</dbReference>
<name>A0A382S4D0_9ZZZZ</name>
<keyword evidence="2" id="KW-0472">Membrane</keyword>
<sequence>MSAEVFISYAARDRERVLGLVERLRKAGVTVWIDQVGIDVSTMWSQEIVSAIKGCKVMLLSISPHSTESETVVKELALASERKKPIIPVYLEAAEIPETMEYQLAGIQRVEYFRENEDAAFEAMLRSLVKRGVHVDEEGAGLDMDEGFETSIASHAPEPQKTTVSANRKVGVVTPLLVLAVIGLVLALVLRLDKSPETSGEQAAPGEKSEPVQAKQNKTSIT</sequence>
<dbReference type="AlphaFoldDB" id="A0A382S4D0"/>
<evidence type="ECO:0000256" key="2">
    <source>
        <dbReference type="SAM" id="Phobius"/>
    </source>
</evidence>
<reference evidence="4" key="1">
    <citation type="submission" date="2018-05" db="EMBL/GenBank/DDBJ databases">
        <authorList>
            <person name="Lanie J.A."/>
            <person name="Ng W.-L."/>
            <person name="Kazmierczak K.M."/>
            <person name="Andrzejewski T.M."/>
            <person name="Davidsen T.M."/>
            <person name="Wayne K.J."/>
            <person name="Tettelin H."/>
            <person name="Glass J.I."/>
            <person name="Rusch D."/>
            <person name="Podicherti R."/>
            <person name="Tsui H.-C.T."/>
            <person name="Winkler M.E."/>
        </authorList>
    </citation>
    <scope>NUCLEOTIDE SEQUENCE</scope>
</reference>
<feature type="transmembrane region" description="Helical" evidence="2">
    <location>
        <begin position="170"/>
        <end position="190"/>
    </location>
</feature>
<evidence type="ECO:0000313" key="4">
    <source>
        <dbReference type="EMBL" id="SVD04784.1"/>
    </source>
</evidence>
<dbReference type="GO" id="GO:0007165">
    <property type="term" value="P:signal transduction"/>
    <property type="evidence" value="ECO:0007669"/>
    <property type="project" value="InterPro"/>
</dbReference>
<keyword evidence="2" id="KW-0812">Transmembrane</keyword>
<keyword evidence="2" id="KW-1133">Transmembrane helix</keyword>